<dbReference type="PANTHER" id="PTHR47371:SF3">
    <property type="entry name" value="PHOSPHOGLYCEROL TRANSFERASE I"/>
    <property type="match status" value="1"/>
</dbReference>
<feature type="transmembrane region" description="Helical" evidence="7">
    <location>
        <begin position="204"/>
        <end position="224"/>
    </location>
</feature>
<evidence type="ECO:0000313" key="9">
    <source>
        <dbReference type="EMBL" id="CAH2760765.1"/>
    </source>
</evidence>
<evidence type="ECO:0000256" key="4">
    <source>
        <dbReference type="ARBA" id="ARBA00022692"/>
    </source>
</evidence>
<dbReference type="Pfam" id="PF00884">
    <property type="entry name" value="Sulfatase"/>
    <property type="match status" value="1"/>
</dbReference>
<reference evidence="9" key="1">
    <citation type="submission" date="2022-04" db="EMBL/GenBank/DDBJ databases">
        <authorList>
            <person name="Forde T."/>
        </authorList>
    </citation>
    <scope>NUCLEOTIDE SEQUENCE</scope>
    <source>
        <strain evidence="9">A18Y016a</strain>
        <strain evidence="10">A18Y020d</strain>
    </source>
</reference>
<dbReference type="InterPro" id="IPR050448">
    <property type="entry name" value="OpgB/LTA_synthase_biosynth"/>
</dbReference>
<feature type="domain" description="Sulfatase N-terminal" evidence="8">
    <location>
        <begin position="263"/>
        <end position="553"/>
    </location>
</feature>
<dbReference type="Proteomes" id="UP001154095">
    <property type="component" value="Chromosome"/>
</dbReference>
<evidence type="ECO:0000256" key="2">
    <source>
        <dbReference type="ARBA" id="ARBA00004936"/>
    </source>
</evidence>
<evidence type="ECO:0000259" key="8">
    <source>
        <dbReference type="Pfam" id="PF00884"/>
    </source>
</evidence>
<accession>A0AAU9VEJ6</accession>
<evidence type="ECO:0000256" key="3">
    <source>
        <dbReference type="ARBA" id="ARBA00022475"/>
    </source>
</evidence>
<protein>
    <submittedName>
        <fullName evidence="9">LTA synthase family protein</fullName>
    </submittedName>
</protein>
<dbReference type="SUPFAM" id="SSF53649">
    <property type="entry name" value="Alkaline phosphatase-like"/>
    <property type="match status" value="1"/>
</dbReference>
<gene>
    <name evidence="9" type="primary">ltaS1</name>
    <name evidence="9" type="ORF">ERYAMS2_00349</name>
    <name evidence="10" type="ORF">ERYAMS_00059</name>
</gene>
<evidence type="ECO:0000313" key="11">
    <source>
        <dbReference type="Proteomes" id="UP001154095"/>
    </source>
</evidence>
<dbReference type="CDD" id="cd16015">
    <property type="entry name" value="LTA_synthase"/>
    <property type="match status" value="1"/>
</dbReference>
<keyword evidence="6 7" id="KW-0472">Membrane</keyword>
<dbReference type="InterPro" id="IPR017850">
    <property type="entry name" value="Alkaline_phosphatase_core_sf"/>
</dbReference>
<name>A0AAU9VEJ6_9FIRM</name>
<feature type="transmembrane region" description="Helical" evidence="7">
    <location>
        <begin position="164"/>
        <end position="183"/>
    </location>
</feature>
<evidence type="ECO:0000256" key="6">
    <source>
        <dbReference type="ARBA" id="ARBA00023136"/>
    </source>
</evidence>
<feature type="transmembrane region" description="Helical" evidence="7">
    <location>
        <begin position="36"/>
        <end position="55"/>
    </location>
</feature>
<keyword evidence="5 7" id="KW-1133">Transmembrane helix</keyword>
<organism evidence="9 12">
    <name type="scientific">Erysipelothrix amsterdamensis</name>
    <dbReference type="NCBI Taxonomy" id="2929157"/>
    <lineage>
        <taxon>Bacteria</taxon>
        <taxon>Bacillati</taxon>
        <taxon>Bacillota</taxon>
        <taxon>Erysipelotrichia</taxon>
        <taxon>Erysipelotrichales</taxon>
        <taxon>Erysipelotrichaceae</taxon>
        <taxon>Erysipelothrix</taxon>
    </lineage>
</organism>
<keyword evidence="11" id="KW-1185">Reference proteome</keyword>
<dbReference type="InterPro" id="IPR000917">
    <property type="entry name" value="Sulfatase_N"/>
</dbReference>
<sequence>MIIQIMTYSFIALFFGFLSTHLMNQEHQKQSLWVNLLGYGILVNVVTVLFIRFGLEKPQVLVSSAYSLNFALKFVLVSLPVGLLLMFLQAIINNTIIFIPGDYVRTRGHRIANSILVILIVIGAAFFFFSRWFTAFFGALTPEQFIFNLISPVKGTGDSVMAELLKPVVKTALVGIVFALVLLNKKDLHIFRKHRREVITAKQLRTSTLIIGIVLALVGTVYGVKRLRLDEVATSVASKSPYIEANYVKPSDDLLRFPEKKRNLIHIYVESVENSYLPKELGGHMDVNLMPEMTELAKEGISFSHNDTFGGPFQTYGSGWSVAAMVNMGMGIPLKVPAEGQDYGKSGYFLPGARGIGDILHDQGYEQTIMFGADADFGGLTTYFTSHGEFNIFDLNHVRNEGLIPQDYQVWWGYEDDKLYRFAKDEITRLSATGKPFNFTMETADTHFPDGYLQEGAPTPHDSQYANVIQFSQAETVKFVRWIQAQSFYKDTTVLITGDHLSMDKKFFEHFDPSYQRTVFNLILNAPQKSAETHNRFFSPVDFFPTTLSAMGVEIDGHRLGLGTDLFSKEPTLVERDGLETFNEELSRRSTFYDRSLMTTLDK</sequence>
<comment type="subcellular location">
    <subcellularLocation>
        <location evidence="1">Cell membrane</location>
        <topology evidence="1">Multi-pass membrane protein</topology>
    </subcellularLocation>
</comment>
<evidence type="ECO:0000256" key="7">
    <source>
        <dbReference type="SAM" id="Phobius"/>
    </source>
</evidence>
<dbReference type="GO" id="GO:0005886">
    <property type="term" value="C:plasma membrane"/>
    <property type="evidence" value="ECO:0007669"/>
    <property type="project" value="UniProtKB-SubCell"/>
</dbReference>
<evidence type="ECO:0000256" key="1">
    <source>
        <dbReference type="ARBA" id="ARBA00004651"/>
    </source>
</evidence>
<evidence type="ECO:0000256" key="5">
    <source>
        <dbReference type="ARBA" id="ARBA00022989"/>
    </source>
</evidence>
<dbReference type="Gene3D" id="3.40.720.10">
    <property type="entry name" value="Alkaline Phosphatase, subunit A"/>
    <property type="match status" value="1"/>
</dbReference>
<feature type="transmembrane region" description="Helical" evidence="7">
    <location>
        <begin position="75"/>
        <end position="99"/>
    </location>
</feature>
<dbReference type="RefSeq" id="WP_254007100.1">
    <property type="nucleotide sequence ID" value="NZ_OW659477.1"/>
</dbReference>
<comment type="pathway">
    <text evidence="2">Cell wall biogenesis; lipoteichoic acid biosynthesis.</text>
</comment>
<proteinExistence type="predicted"/>
<keyword evidence="3" id="KW-1003">Cell membrane</keyword>
<dbReference type="PANTHER" id="PTHR47371">
    <property type="entry name" value="LIPOTEICHOIC ACID SYNTHASE"/>
    <property type="match status" value="1"/>
</dbReference>
<keyword evidence="4 7" id="KW-0812">Transmembrane</keyword>
<feature type="transmembrane region" description="Helical" evidence="7">
    <location>
        <begin position="111"/>
        <end position="133"/>
    </location>
</feature>
<dbReference type="EMBL" id="OW659496">
    <property type="protein sequence ID" value="CAH2760778.1"/>
    <property type="molecule type" value="Genomic_DNA"/>
</dbReference>
<dbReference type="EMBL" id="OW659477">
    <property type="protein sequence ID" value="CAH2760765.1"/>
    <property type="molecule type" value="Genomic_DNA"/>
</dbReference>
<dbReference type="Proteomes" id="UP001154111">
    <property type="component" value="Chromosome"/>
</dbReference>
<dbReference type="AlphaFoldDB" id="A0AAU9VEJ6"/>
<evidence type="ECO:0000313" key="10">
    <source>
        <dbReference type="EMBL" id="CAH2760778.1"/>
    </source>
</evidence>
<evidence type="ECO:0000313" key="12">
    <source>
        <dbReference type="Proteomes" id="UP001154111"/>
    </source>
</evidence>
<feature type="transmembrane region" description="Helical" evidence="7">
    <location>
        <begin position="6"/>
        <end position="24"/>
    </location>
</feature>